<dbReference type="InterPro" id="IPR002491">
    <property type="entry name" value="ABC_transptr_periplasmic_BD"/>
</dbReference>
<dbReference type="SUPFAM" id="SSF53807">
    <property type="entry name" value="Helical backbone' metal receptor"/>
    <property type="match status" value="1"/>
</dbReference>
<evidence type="ECO:0000313" key="8">
    <source>
        <dbReference type="EMBL" id="KEQ03495.1"/>
    </source>
</evidence>
<evidence type="ECO:0000256" key="1">
    <source>
        <dbReference type="ARBA" id="ARBA00004196"/>
    </source>
</evidence>
<evidence type="ECO:0000256" key="3">
    <source>
        <dbReference type="ARBA" id="ARBA00022448"/>
    </source>
</evidence>
<proteinExistence type="inferred from homology"/>
<dbReference type="AlphaFoldDB" id="A0A922NXX0"/>
<feature type="chain" id="PRO_5037977761" evidence="6">
    <location>
        <begin position="30"/>
        <end position="299"/>
    </location>
</feature>
<feature type="domain" description="Fe/B12 periplasmic-binding" evidence="7">
    <location>
        <begin position="37"/>
        <end position="297"/>
    </location>
</feature>
<organism evidence="8 9">
    <name type="scientific">Pseudorhizobium pelagicum</name>
    <dbReference type="NCBI Taxonomy" id="1509405"/>
    <lineage>
        <taxon>Bacteria</taxon>
        <taxon>Pseudomonadati</taxon>
        <taxon>Pseudomonadota</taxon>
        <taxon>Alphaproteobacteria</taxon>
        <taxon>Hyphomicrobiales</taxon>
        <taxon>Rhizobiaceae</taxon>
        <taxon>Rhizobium/Agrobacterium group</taxon>
        <taxon>Pseudorhizobium</taxon>
    </lineage>
</organism>
<comment type="caution">
    <text evidence="8">The sequence shown here is derived from an EMBL/GenBank/DDBJ whole genome shotgun (WGS) entry which is preliminary data.</text>
</comment>
<dbReference type="GO" id="GO:1901678">
    <property type="term" value="P:iron coordination entity transport"/>
    <property type="evidence" value="ECO:0007669"/>
    <property type="project" value="UniProtKB-ARBA"/>
</dbReference>
<dbReference type="EMBL" id="JOKJ01000033">
    <property type="protein sequence ID" value="KEQ03495.1"/>
    <property type="molecule type" value="Genomic_DNA"/>
</dbReference>
<keyword evidence="9" id="KW-1185">Reference proteome</keyword>
<reference evidence="8 9" key="1">
    <citation type="submission" date="2014-06" db="EMBL/GenBank/DDBJ databases">
        <title>Rhizobium pelagicum/R2-400B4.</title>
        <authorList>
            <person name="Kimes N.E."/>
            <person name="Lopez-Perez M."/>
        </authorList>
    </citation>
    <scope>NUCLEOTIDE SEQUENCE [LARGE SCALE GENOMIC DNA]</scope>
    <source>
        <strain evidence="8 9">R2-400B4</strain>
    </source>
</reference>
<evidence type="ECO:0000256" key="6">
    <source>
        <dbReference type="SAM" id="SignalP"/>
    </source>
</evidence>
<accession>A0A922NXX0</accession>
<protein>
    <submittedName>
        <fullName evidence="8">Amino acid ABC transporter substrate-binding protein</fullName>
    </submittedName>
</protein>
<dbReference type="PANTHER" id="PTHR30532">
    <property type="entry name" value="IRON III DICITRATE-BINDING PERIPLASMIC PROTEIN"/>
    <property type="match status" value="1"/>
</dbReference>
<keyword evidence="4" id="KW-0408">Iron</keyword>
<dbReference type="Gene3D" id="3.40.50.1980">
    <property type="entry name" value="Nitrogenase molybdenum iron protein domain"/>
    <property type="match status" value="2"/>
</dbReference>
<feature type="signal peptide" evidence="6">
    <location>
        <begin position="1"/>
        <end position="29"/>
    </location>
</feature>
<evidence type="ECO:0000256" key="2">
    <source>
        <dbReference type="ARBA" id="ARBA00008814"/>
    </source>
</evidence>
<dbReference type="Pfam" id="PF01497">
    <property type="entry name" value="Peripla_BP_2"/>
    <property type="match status" value="1"/>
</dbReference>
<dbReference type="PRINTS" id="PR01715">
    <property type="entry name" value="FERRIBNDNGPP"/>
</dbReference>
<dbReference type="PANTHER" id="PTHR30532:SF1">
    <property type="entry name" value="IRON(3+)-HYDROXAMATE-BINDING PROTEIN FHUD"/>
    <property type="match status" value="1"/>
</dbReference>
<dbReference type="Proteomes" id="UP000052167">
    <property type="component" value="Unassembled WGS sequence"/>
</dbReference>
<dbReference type="GO" id="GO:0030288">
    <property type="term" value="C:outer membrane-bounded periplasmic space"/>
    <property type="evidence" value="ECO:0007669"/>
    <property type="project" value="TreeGrafter"/>
</dbReference>
<keyword evidence="5 6" id="KW-0732">Signal</keyword>
<keyword evidence="3" id="KW-0813">Transport</keyword>
<dbReference type="PROSITE" id="PS50983">
    <property type="entry name" value="FE_B12_PBP"/>
    <property type="match status" value="1"/>
</dbReference>
<comment type="similarity">
    <text evidence="2">Belongs to the bacterial solute-binding protein 8 family.</text>
</comment>
<evidence type="ECO:0000256" key="4">
    <source>
        <dbReference type="ARBA" id="ARBA00022496"/>
    </source>
</evidence>
<keyword evidence="4" id="KW-0410">Iron transport</keyword>
<evidence type="ECO:0000256" key="5">
    <source>
        <dbReference type="ARBA" id="ARBA00022729"/>
    </source>
</evidence>
<dbReference type="RefSeq" id="WP_037167157.1">
    <property type="nucleotide sequence ID" value="NZ_JOKI01000016.1"/>
</dbReference>
<sequence>MSAAPSPWTRRHLLAGLSAVLAVPTAMHAAPTVQGPRVATLDWALLETLLAMKANVVAGAELRQFREVAVTPPVPAEVRDLGLRGTANFEALIHARPDLIFNSNFYASSAPSLSRIAPVETHSVYVPGQSPFALAAEAARAMGARLGLETGRQLVETTEAQLERQRQILASGGDGRPMLPINLGDARHYRVFGSDSMFAEVLARLGLDNAWAGATAYSAMAPIGIETLATMPDAWILLIPPHPADVPETLSASAFWNALPPVRAGRVLTLGSVNPYGALPAAARFADLLTEGLLHARND</sequence>
<comment type="subcellular location">
    <subcellularLocation>
        <location evidence="1">Cell envelope</location>
    </subcellularLocation>
</comment>
<name>A0A922NXX0_9HYPH</name>
<dbReference type="InterPro" id="IPR051313">
    <property type="entry name" value="Bact_iron-sidero_bind"/>
</dbReference>
<evidence type="ECO:0000259" key="7">
    <source>
        <dbReference type="PROSITE" id="PS50983"/>
    </source>
</evidence>
<evidence type="ECO:0000313" key="9">
    <source>
        <dbReference type="Proteomes" id="UP000052167"/>
    </source>
</evidence>
<keyword evidence="4" id="KW-0406">Ion transport</keyword>
<gene>
    <name evidence="8" type="ORF">GV68_17020</name>
</gene>